<keyword evidence="2" id="KW-0378">Hydrolase</keyword>
<dbReference type="PANTHER" id="PTHR10357:SF179">
    <property type="entry name" value="NEUTRAL AND BASIC AMINO ACID TRANSPORT PROTEIN RBAT"/>
    <property type="match status" value="1"/>
</dbReference>
<keyword evidence="3" id="KW-0326">Glycosidase</keyword>
<dbReference type="PANTHER" id="PTHR10357">
    <property type="entry name" value="ALPHA-AMYLASE FAMILY MEMBER"/>
    <property type="match status" value="1"/>
</dbReference>
<dbReference type="SUPFAM" id="SSF51011">
    <property type="entry name" value="Glycosyl hydrolase domain"/>
    <property type="match status" value="1"/>
</dbReference>
<dbReference type="EMBL" id="BKCN01000003">
    <property type="protein sequence ID" value="GER03369.1"/>
    <property type="molecule type" value="Genomic_DNA"/>
</dbReference>
<dbReference type="InterPro" id="IPR013780">
    <property type="entry name" value="Glyco_hydro_b"/>
</dbReference>
<accession>A0A5A7N8I3</accession>
<reference evidence="5 6" key="1">
    <citation type="submission" date="2019-09" db="EMBL/GenBank/DDBJ databases">
        <title>NBRP : Genome information of microbial organism related human and environment.</title>
        <authorList>
            <person name="Hattori M."/>
            <person name="Oshima K."/>
            <person name="Inaba H."/>
            <person name="Suda W."/>
            <person name="Sakamoto M."/>
            <person name="Iino T."/>
            <person name="Kitahara M."/>
            <person name="Oshida Y."/>
            <person name="Iida T."/>
            <person name="Kudo T."/>
            <person name="Itoh T."/>
            <person name="Ohkuma M."/>
        </authorList>
    </citation>
    <scope>NUCLEOTIDE SEQUENCE [LARGE SCALE GENOMIC DNA]</scope>
    <source>
        <strain evidence="5 6">Q-1</strain>
    </source>
</reference>
<dbReference type="SMART" id="SM00642">
    <property type="entry name" value="Aamy"/>
    <property type="match status" value="1"/>
</dbReference>
<dbReference type="Gene3D" id="2.60.40.1180">
    <property type="entry name" value="Golgi alpha-mannosidase II"/>
    <property type="match status" value="1"/>
</dbReference>
<dbReference type="GO" id="GO:0009313">
    <property type="term" value="P:oligosaccharide catabolic process"/>
    <property type="evidence" value="ECO:0007669"/>
    <property type="project" value="TreeGrafter"/>
</dbReference>
<dbReference type="AlphaFoldDB" id="A0A5A7N8I3"/>
<dbReference type="Proteomes" id="UP000324996">
    <property type="component" value="Unassembled WGS sequence"/>
</dbReference>
<gene>
    <name evidence="5" type="ORF">JCM17846_10510</name>
</gene>
<evidence type="ECO:0000259" key="4">
    <source>
        <dbReference type="SMART" id="SM00642"/>
    </source>
</evidence>
<feature type="domain" description="Glycosyl hydrolase family 13 catalytic" evidence="4">
    <location>
        <begin position="57"/>
        <end position="442"/>
    </location>
</feature>
<evidence type="ECO:0000313" key="5">
    <source>
        <dbReference type="EMBL" id="GER03369.1"/>
    </source>
</evidence>
<evidence type="ECO:0000256" key="2">
    <source>
        <dbReference type="ARBA" id="ARBA00022801"/>
    </source>
</evidence>
<evidence type="ECO:0000256" key="1">
    <source>
        <dbReference type="ARBA" id="ARBA00008061"/>
    </source>
</evidence>
<evidence type="ECO:0000313" key="6">
    <source>
        <dbReference type="Proteomes" id="UP000324996"/>
    </source>
</evidence>
<proteinExistence type="inferred from homology"/>
<comment type="caution">
    <text evidence="5">The sequence shown here is derived from an EMBL/GenBank/DDBJ whole genome shotgun (WGS) entry which is preliminary data.</text>
</comment>
<dbReference type="SUPFAM" id="SSF51445">
    <property type="entry name" value="(Trans)glycosidases"/>
    <property type="match status" value="1"/>
</dbReference>
<name>A0A5A7N8I3_9PROT</name>
<dbReference type="Gene3D" id="3.90.400.10">
    <property type="entry name" value="Oligo-1,6-glucosidase, Domain 2"/>
    <property type="match status" value="1"/>
</dbReference>
<dbReference type="Gene3D" id="3.20.20.80">
    <property type="entry name" value="Glycosidases"/>
    <property type="match status" value="2"/>
</dbReference>
<dbReference type="Pfam" id="PF00128">
    <property type="entry name" value="Alpha-amylase"/>
    <property type="match status" value="1"/>
</dbReference>
<protein>
    <submittedName>
        <fullName evidence="5">Alpha-glucosidase</fullName>
    </submittedName>
</protein>
<dbReference type="InterPro" id="IPR017853">
    <property type="entry name" value="GH"/>
</dbReference>
<organism evidence="5 6">
    <name type="scientific">Iodidimonas nitroreducens</name>
    <dbReference type="NCBI Taxonomy" id="1236968"/>
    <lineage>
        <taxon>Bacteria</taxon>
        <taxon>Pseudomonadati</taxon>
        <taxon>Pseudomonadota</taxon>
        <taxon>Alphaproteobacteria</taxon>
        <taxon>Iodidimonadales</taxon>
        <taxon>Iodidimonadaceae</taxon>
        <taxon>Iodidimonas</taxon>
    </lineage>
</organism>
<dbReference type="InterPro" id="IPR045857">
    <property type="entry name" value="O16G_dom_2"/>
</dbReference>
<comment type="similarity">
    <text evidence="1">Belongs to the glycosyl hydrolase 13 family.</text>
</comment>
<dbReference type="GO" id="GO:0004556">
    <property type="term" value="F:alpha-amylase activity"/>
    <property type="evidence" value="ECO:0007669"/>
    <property type="project" value="TreeGrafter"/>
</dbReference>
<keyword evidence="6" id="KW-1185">Reference proteome</keyword>
<dbReference type="CDD" id="cd11330">
    <property type="entry name" value="AmyAc_OligoGlu"/>
    <property type="match status" value="1"/>
</dbReference>
<dbReference type="InterPro" id="IPR006047">
    <property type="entry name" value="GH13_cat_dom"/>
</dbReference>
<sequence length="581" mass="65733">MLPAVICSFTFPLYLLLYGAFMTKNDIIRSRHEPAPNRPDERKHPEEPWWRGAVIYQIYPRSFADADGDGIGDLKGILDHLDYIAALGVDAIWISPFFTSPMVDYGYDVADFCNVDPIFGTLDDFDAVLQKAHALGLKLIIDQVYSHSSDQHPWFLESRRDRSNPKADWYVWADPKKDGGPPNNWQSLFKGAAWTWDGRRKQYYLHNFLSEQPDLNLRNQAVQDAILDIARFWLDRGVDGFRLDAANFYMHDAQLRDNPPSGRSGLRPYDFQEHLYNRSRPENFAFIARLRALIDSYEDRFTVAEIGDHSSLEELISYVEGADRLHTAYSFVFIENDRLSAQLVNEAVSAWDQADNSAWPSWAFSNHDAPRVASRWGRDRGGEHDPRFAKTLNTLLCSLRGTVFIYQGQELGLSQADIPYARLADPEAIANWPDTLGRDGARTPMPWQAQSSHAGFSTTEPWLPIDPDHLALAADGQQADPGSCYRQMQDFLALRKNHPALRHGSLHFFESPEPIVAFERRHGDDRLLCAFNLGPDPLDWHPQSTGQWSKLAITGLDGSIKAGGLHLPPFGGCILSHGEGR</sequence>
<evidence type="ECO:0000256" key="3">
    <source>
        <dbReference type="ARBA" id="ARBA00023295"/>
    </source>
</evidence>
<dbReference type="FunFam" id="3.90.400.10:FF:000002">
    <property type="entry name" value="Sucrose isomerase"/>
    <property type="match status" value="1"/>
</dbReference>